<protein>
    <submittedName>
        <fullName evidence="10">Outer membrane cobalamin receptor protein</fullName>
    </submittedName>
</protein>
<dbReference type="Pfam" id="PF07715">
    <property type="entry name" value="Plug"/>
    <property type="match status" value="1"/>
</dbReference>
<name>A0A0S2HVG9_9BACT</name>
<dbReference type="Gene3D" id="2.60.40.1120">
    <property type="entry name" value="Carboxypeptidase-like, regulatory domain"/>
    <property type="match status" value="1"/>
</dbReference>
<dbReference type="STRING" id="1307839.L21SP5_00370"/>
<feature type="signal peptide" evidence="8">
    <location>
        <begin position="1"/>
        <end position="22"/>
    </location>
</feature>
<comment type="subcellular location">
    <subcellularLocation>
        <location evidence="1">Cell outer membrane</location>
        <topology evidence="1">Multi-pass membrane protein</topology>
    </subcellularLocation>
</comment>
<dbReference type="InterPro" id="IPR012910">
    <property type="entry name" value="Plug_dom"/>
</dbReference>
<dbReference type="Proteomes" id="UP000064893">
    <property type="component" value="Chromosome"/>
</dbReference>
<keyword evidence="2" id="KW-0813">Transport</keyword>
<dbReference type="EMBL" id="CP013118">
    <property type="protein sequence ID" value="ALO14049.1"/>
    <property type="molecule type" value="Genomic_DNA"/>
</dbReference>
<dbReference type="SUPFAM" id="SSF49464">
    <property type="entry name" value="Carboxypeptidase regulatory domain-like"/>
    <property type="match status" value="1"/>
</dbReference>
<sequence length="776" mass="88721" precursor="true">MNSIKQLLLLSLLIFFKLNTLAQTYSISGKVVDFESHEPLINVTVHSHDSNKGIYTNDYGYYSLILPKGKHQLSYSFVGYGEILKAIDLQTDTIINIALKPGELLQTVEVTANQNSRLVAELGAIRLNPQLIEESAIIFGEADLIKYAQQMPGVQGGHEGFSGMHVRGGSHDQNLILLDGVPVYNINHFFGLFSVFHPGVIKSATLYKSNIPARYRGGVSSVLDVRLREGNLQKYTGGIAIGLISSKINIEGPIKKDTASFLFAYRRTYLDLFTRPLAAATGSNVSVGYFFHDLNAKVNYVFSPKSRLYLSTYIGKDAFFMKNKESVQTDDVDYVINQKSDLGWGNITGVMRWNYIYSNQLFSNFTFSVSHFDFDNSNLTSENTSDGDKKIDNNYSSGIEELATAMDFDYFLAHDHYLRFGIKLRGRRFNPGIESMHYNYQNDIELNSTVSNAKVTALQYAVYIEDEWEVTGEIKASIGLNINGFYTDSVSYNYLEPRLAINWQIAEKVALMGSYNYLHQYLHLVTNSGLGMPTDLWVPSTKRIPPVSVSQPSLGISWQILPKVHLNMDAYYKSMHNVTEYRMEYLLEEDQKDWQNKLVSGNGKSYGIEILLEKSGQKTNAWLSYTLSKSTRTFEELNQGKPFPYVYDRRHIFNVNLTHEFNDHIKLNAYWVFRSGRFATFETNSYMPYSPFPTGNETVDYYGQMNNLQYPNYHRLDLSLMLEKEKKRGVRTWKIGLYNAYSQVNPFIVEYDSSMNRFNKIGIFPILPFISYYFKF</sequence>
<reference evidence="10 11" key="1">
    <citation type="submission" date="2015-11" db="EMBL/GenBank/DDBJ databases">
        <title>Description and complete genome sequence of a novel strain predominating in hypersaline microbial mats and representing a new family of the Bacteriodetes phylum.</title>
        <authorList>
            <person name="Spring S."/>
            <person name="Bunk B."/>
            <person name="Sproer C."/>
            <person name="Klenk H.-P."/>
        </authorList>
    </citation>
    <scope>NUCLEOTIDE SEQUENCE [LARGE SCALE GENOMIC DNA]</scope>
    <source>
        <strain evidence="10 11">L21-Spi-D4</strain>
    </source>
</reference>
<organism evidence="10 11">
    <name type="scientific">Salinivirga cyanobacteriivorans</name>
    <dbReference type="NCBI Taxonomy" id="1307839"/>
    <lineage>
        <taxon>Bacteria</taxon>
        <taxon>Pseudomonadati</taxon>
        <taxon>Bacteroidota</taxon>
        <taxon>Bacteroidia</taxon>
        <taxon>Bacteroidales</taxon>
        <taxon>Salinivirgaceae</taxon>
        <taxon>Salinivirga</taxon>
    </lineage>
</organism>
<keyword evidence="11" id="KW-1185">Reference proteome</keyword>
<dbReference type="SUPFAM" id="SSF56935">
    <property type="entry name" value="Porins"/>
    <property type="match status" value="1"/>
</dbReference>
<keyword evidence="6" id="KW-0472">Membrane</keyword>
<dbReference type="InterPro" id="IPR039426">
    <property type="entry name" value="TonB-dep_rcpt-like"/>
</dbReference>
<evidence type="ECO:0000313" key="11">
    <source>
        <dbReference type="Proteomes" id="UP000064893"/>
    </source>
</evidence>
<dbReference type="InterPro" id="IPR008969">
    <property type="entry name" value="CarboxyPept-like_regulatory"/>
</dbReference>
<dbReference type="PATRIC" id="fig|1307839.3.peg.404"/>
<evidence type="ECO:0000313" key="10">
    <source>
        <dbReference type="EMBL" id="ALO14049.1"/>
    </source>
</evidence>
<feature type="chain" id="PRO_5006599416" evidence="8">
    <location>
        <begin position="23"/>
        <end position="776"/>
    </location>
</feature>
<keyword evidence="7" id="KW-0998">Cell outer membrane</keyword>
<dbReference type="PANTHER" id="PTHR30069">
    <property type="entry name" value="TONB-DEPENDENT OUTER MEMBRANE RECEPTOR"/>
    <property type="match status" value="1"/>
</dbReference>
<dbReference type="InterPro" id="IPR036942">
    <property type="entry name" value="Beta-barrel_TonB_sf"/>
</dbReference>
<dbReference type="GO" id="GO:0015344">
    <property type="term" value="F:siderophore uptake transmembrane transporter activity"/>
    <property type="evidence" value="ECO:0007669"/>
    <property type="project" value="TreeGrafter"/>
</dbReference>
<dbReference type="Gene3D" id="2.40.170.20">
    <property type="entry name" value="TonB-dependent receptor, beta-barrel domain"/>
    <property type="match status" value="1"/>
</dbReference>
<dbReference type="PANTHER" id="PTHR30069:SF29">
    <property type="entry name" value="HEMOGLOBIN AND HEMOGLOBIN-HAPTOGLOBIN-BINDING PROTEIN 1-RELATED"/>
    <property type="match status" value="1"/>
</dbReference>
<keyword evidence="10" id="KW-0675">Receptor</keyword>
<evidence type="ECO:0000256" key="2">
    <source>
        <dbReference type="ARBA" id="ARBA00022448"/>
    </source>
</evidence>
<dbReference type="AlphaFoldDB" id="A0A0S2HVG9"/>
<evidence type="ECO:0000256" key="1">
    <source>
        <dbReference type="ARBA" id="ARBA00004571"/>
    </source>
</evidence>
<evidence type="ECO:0000256" key="7">
    <source>
        <dbReference type="ARBA" id="ARBA00023237"/>
    </source>
</evidence>
<dbReference type="KEGG" id="blq:L21SP5_00370"/>
<dbReference type="Pfam" id="PF13715">
    <property type="entry name" value="CarbopepD_reg_2"/>
    <property type="match status" value="1"/>
</dbReference>
<dbReference type="GO" id="GO:0009279">
    <property type="term" value="C:cell outer membrane"/>
    <property type="evidence" value="ECO:0007669"/>
    <property type="project" value="UniProtKB-SubCell"/>
</dbReference>
<dbReference type="OrthoDB" id="9803050at2"/>
<accession>A0A0S2HVG9</accession>
<dbReference type="RefSeq" id="WP_057951636.1">
    <property type="nucleotide sequence ID" value="NZ_CP013118.1"/>
</dbReference>
<gene>
    <name evidence="10" type="ORF">L21SP5_00370</name>
</gene>
<proteinExistence type="predicted"/>
<evidence type="ECO:0000256" key="8">
    <source>
        <dbReference type="SAM" id="SignalP"/>
    </source>
</evidence>
<keyword evidence="4" id="KW-0812">Transmembrane</keyword>
<keyword evidence="3" id="KW-1134">Transmembrane beta strand</keyword>
<evidence type="ECO:0000256" key="4">
    <source>
        <dbReference type="ARBA" id="ARBA00022692"/>
    </source>
</evidence>
<keyword evidence="5 8" id="KW-0732">Signal</keyword>
<evidence type="ECO:0000259" key="9">
    <source>
        <dbReference type="Pfam" id="PF07715"/>
    </source>
</evidence>
<feature type="domain" description="TonB-dependent receptor plug" evidence="9">
    <location>
        <begin position="142"/>
        <end position="217"/>
    </location>
</feature>
<evidence type="ECO:0000256" key="3">
    <source>
        <dbReference type="ARBA" id="ARBA00022452"/>
    </source>
</evidence>
<evidence type="ECO:0000256" key="5">
    <source>
        <dbReference type="ARBA" id="ARBA00022729"/>
    </source>
</evidence>
<dbReference type="GO" id="GO:0044718">
    <property type="term" value="P:siderophore transmembrane transport"/>
    <property type="evidence" value="ECO:0007669"/>
    <property type="project" value="TreeGrafter"/>
</dbReference>
<evidence type="ECO:0000256" key="6">
    <source>
        <dbReference type="ARBA" id="ARBA00023136"/>
    </source>
</evidence>